<sequence length="69" mass="7878">DTSLQYEDWAYNSWWHSAGGRDALFDFLSQAAMTGDLPVCFLLCQSVSIFPGRVWWRSFLRRGALSISS</sequence>
<evidence type="ECO:0000313" key="1">
    <source>
        <dbReference type="EMBL" id="CAH2293499.1"/>
    </source>
</evidence>
<evidence type="ECO:0000313" key="2">
    <source>
        <dbReference type="Proteomes" id="UP001295444"/>
    </source>
</evidence>
<keyword evidence="2" id="KW-1185">Reference proteome</keyword>
<feature type="non-terminal residue" evidence="1">
    <location>
        <position position="1"/>
    </location>
</feature>
<name>A0AAD1W958_PELCU</name>
<gene>
    <name evidence="1" type="ORF">PECUL_23A061537</name>
</gene>
<dbReference type="Proteomes" id="UP001295444">
    <property type="component" value="Chromosome 05"/>
</dbReference>
<accession>A0AAD1W958</accession>
<reference evidence="1" key="1">
    <citation type="submission" date="2022-03" db="EMBL/GenBank/DDBJ databases">
        <authorList>
            <person name="Alioto T."/>
            <person name="Alioto T."/>
            <person name="Gomez Garrido J."/>
        </authorList>
    </citation>
    <scope>NUCLEOTIDE SEQUENCE</scope>
</reference>
<dbReference type="AlphaFoldDB" id="A0AAD1W958"/>
<feature type="non-terminal residue" evidence="1">
    <location>
        <position position="69"/>
    </location>
</feature>
<organism evidence="1 2">
    <name type="scientific">Pelobates cultripes</name>
    <name type="common">Western spadefoot toad</name>
    <dbReference type="NCBI Taxonomy" id="61616"/>
    <lineage>
        <taxon>Eukaryota</taxon>
        <taxon>Metazoa</taxon>
        <taxon>Chordata</taxon>
        <taxon>Craniata</taxon>
        <taxon>Vertebrata</taxon>
        <taxon>Euteleostomi</taxon>
        <taxon>Amphibia</taxon>
        <taxon>Batrachia</taxon>
        <taxon>Anura</taxon>
        <taxon>Pelobatoidea</taxon>
        <taxon>Pelobatidae</taxon>
        <taxon>Pelobates</taxon>
    </lineage>
</organism>
<proteinExistence type="predicted"/>
<protein>
    <submittedName>
        <fullName evidence="1">Uncharacterized protein</fullName>
    </submittedName>
</protein>
<dbReference type="EMBL" id="OW240916">
    <property type="protein sequence ID" value="CAH2293499.1"/>
    <property type="molecule type" value="Genomic_DNA"/>
</dbReference>